<sequence length="275" mass="31188">MGTRSNLYKNPSISYKKDLNLSSVLQNLKAYNIVTGNASPAEERPPTQERKPEPRLKRRRLSKPQQCRNGDETEDNDGPMKELSSMQSYGGLTADVLGTSSLGINLVGYESICSLVNIILECKDELLKSLKNAEEPSTSSNQIPHISSSGHECTLPLPEFEEEFWDYNHNHRSRKRSNLCTYVWKCRPWHLAEDCLMMASDQAALGQKKSNSISRDLIELYRRSSFMFMVATTFGVFIAQNYNVPNIKKLAGTGLLMAKLIKETYRKPKKTDRDD</sequence>
<protein>
    <submittedName>
        <fullName evidence="2">Uncharacterized protein</fullName>
    </submittedName>
</protein>
<reference evidence="2" key="2">
    <citation type="submission" date="2023-02" db="EMBL/GenBank/DDBJ databases">
        <authorList>
            <person name="Swenson N.G."/>
            <person name="Wegrzyn J.L."/>
            <person name="Mcevoy S.L."/>
        </authorList>
    </citation>
    <scope>NUCLEOTIDE SEQUENCE</scope>
    <source>
        <strain evidence="2">91603</strain>
        <tissue evidence="2">Leaf</tissue>
    </source>
</reference>
<dbReference type="AlphaFoldDB" id="A0AAD5IRH0"/>
<comment type="caution">
    <text evidence="2">The sequence shown here is derived from an EMBL/GenBank/DDBJ whole genome shotgun (WGS) entry which is preliminary data.</text>
</comment>
<gene>
    <name evidence="2" type="ORF">LWI28_016408</name>
</gene>
<proteinExistence type="predicted"/>
<feature type="compositionally biased region" description="Basic and acidic residues" evidence="1">
    <location>
        <begin position="41"/>
        <end position="55"/>
    </location>
</feature>
<keyword evidence="3" id="KW-1185">Reference proteome</keyword>
<accession>A0AAD5IRH0</accession>
<dbReference type="Proteomes" id="UP001064489">
    <property type="component" value="Chromosome 8"/>
</dbReference>
<feature type="region of interest" description="Disordered" evidence="1">
    <location>
        <begin position="36"/>
        <end position="85"/>
    </location>
</feature>
<evidence type="ECO:0000256" key="1">
    <source>
        <dbReference type="SAM" id="MobiDB-lite"/>
    </source>
</evidence>
<evidence type="ECO:0000313" key="2">
    <source>
        <dbReference type="EMBL" id="KAI9174375.1"/>
    </source>
</evidence>
<dbReference type="PANTHER" id="PTHR48453">
    <property type="entry name" value="CCHC-TYPE DOMAIN-CONTAINING PROTEIN"/>
    <property type="match status" value="1"/>
</dbReference>
<reference evidence="2" key="1">
    <citation type="journal article" date="2022" name="Plant J.">
        <title>Strategies of tolerance reflected in two North American maple genomes.</title>
        <authorList>
            <person name="McEvoy S.L."/>
            <person name="Sezen U.U."/>
            <person name="Trouern-Trend A."/>
            <person name="McMahon S.M."/>
            <person name="Schaberg P.G."/>
            <person name="Yang J."/>
            <person name="Wegrzyn J.L."/>
            <person name="Swenson N.G."/>
        </authorList>
    </citation>
    <scope>NUCLEOTIDE SEQUENCE</scope>
    <source>
        <strain evidence="2">91603</strain>
    </source>
</reference>
<evidence type="ECO:0000313" key="3">
    <source>
        <dbReference type="Proteomes" id="UP001064489"/>
    </source>
</evidence>
<dbReference type="PANTHER" id="PTHR48453:SF1">
    <property type="entry name" value="CCHC-TYPE DOMAIN-CONTAINING PROTEIN"/>
    <property type="match status" value="1"/>
</dbReference>
<dbReference type="EMBL" id="JAJSOW010000103">
    <property type="protein sequence ID" value="KAI9174375.1"/>
    <property type="molecule type" value="Genomic_DNA"/>
</dbReference>
<organism evidence="2 3">
    <name type="scientific">Acer negundo</name>
    <name type="common">Box elder</name>
    <dbReference type="NCBI Taxonomy" id="4023"/>
    <lineage>
        <taxon>Eukaryota</taxon>
        <taxon>Viridiplantae</taxon>
        <taxon>Streptophyta</taxon>
        <taxon>Embryophyta</taxon>
        <taxon>Tracheophyta</taxon>
        <taxon>Spermatophyta</taxon>
        <taxon>Magnoliopsida</taxon>
        <taxon>eudicotyledons</taxon>
        <taxon>Gunneridae</taxon>
        <taxon>Pentapetalae</taxon>
        <taxon>rosids</taxon>
        <taxon>malvids</taxon>
        <taxon>Sapindales</taxon>
        <taxon>Sapindaceae</taxon>
        <taxon>Hippocastanoideae</taxon>
        <taxon>Acereae</taxon>
        <taxon>Acer</taxon>
    </lineage>
</organism>
<name>A0AAD5IRH0_ACENE</name>
<dbReference type="InterPro" id="IPR027854">
    <property type="entry name" value="STMP1"/>
</dbReference>
<dbReference type="Pfam" id="PF15054">
    <property type="entry name" value="DUF4535"/>
    <property type="match status" value="1"/>
</dbReference>